<dbReference type="PANTHER" id="PTHR10046">
    <property type="entry name" value="ATP DEPENDENT LON PROTEASE FAMILY MEMBER"/>
    <property type="match status" value="1"/>
</dbReference>
<dbReference type="GO" id="GO:0004252">
    <property type="term" value="F:serine-type endopeptidase activity"/>
    <property type="evidence" value="ECO:0007669"/>
    <property type="project" value="UniProtKB-UniRule"/>
</dbReference>
<dbReference type="Pfam" id="PF20436">
    <property type="entry name" value="LonB_AAA-LID"/>
    <property type="match status" value="1"/>
</dbReference>
<feature type="coiled-coil region" evidence="3">
    <location>
        <begin position="380"/>
        <end position="407"/>
    </location>
</feature>
<evidence type="ECO:0000313" key="6">
    <source>
        <dbReference type="Proteomes" id="UP000316925"/>
    </source>
</evidence>
<dbReference type="InterPro" id="IPR027065">
    <property type="entry name" value="Lon_Prtase"/>
</dbReference>
<dbReference type="InterPro" id="IPR046843">
    <property type="entry name" value="LonB_AAA-LID"/>
</dbReference>
<evidence type="ECO:0000256" key="1">
    <source>
        <dbReference type="ARBA" id="ARBA00022670"/>
    </source>
</evidence>
<feature type="active site" evidence="2">
    <location>
        <position position="698"/>
    </location>
</feature>
<dbReference type="InterPro" id="IPR008269">
    <property type="entry name" value="Lon_proteolytic"/>
</dbReference>
<dbReference type="InterPro" id="IPR027417">
    <property type="entry name" value="P-loop_NTPase"/>
</dbReference>
<comment type="caution">
    <text evidence="5">The sequence shown here is derived from an EMBL/GenBank/DDBJ whole genome shotgun (WGS) entry which is preliminary data.</text>
</comment>
<comment type="catalytic activity">
    <reaction evidence="2">
        <text>Hydrolysis of proteins in presence of ATP.</text>
        <dbReference type="EC" id="3.4.21.53"/>
    </reaction>
</comment>
<dbReference type="InterPro" id="IPR014721">
    <property type="entry name" value="Ribsml_uS5_D2-typ_fold_subgr"/>
</dbReference>
<dbReference type="InterPro" id="IPR020568">
    <property type="entry name" value="Ribosomal_Su5_D2-typ_SF"/>
</dbReference>
<dbReference type="PRINTS" id="PR00830">
    <property type="entry name" value="ENDOLAPTASE"/>
</dbReference>
<dbReference type="AlphaFoldDB" id="A0A523YLT5"/>
<feature type="domain" description="Lon proteolytic" evidence="4">
    <location>
        <begin position="565"/>
        <end position="760"/>
    </location>
</feature>
<proteinExistence type="inferred from homology"/>
<dbReference type="Gene3D" id="3.40.50.300">
    <property type="entry name" value="P-loop containing nucleotide triphosphate hydrolases"/>
    <property type="match status" value="2"/>
</dbReference>
<protein>
    <recommendedName>
        <fullName evidence="2">endopeptidase La</fullName>
        <ecNumber evidence="2">3.4.21.53</ecNumber>
    </recommendedName>
</protein>
<accession>A0A523YLT5</accession>
<dbReference type="InterPro" id="IPR046844">
    <property type="entry name" value="Lon-like_helical"/>
</dbReference>
<organism evidence="5 6">
    <name type="scientific">Aerophobetes bacterium</name>
    <dbReference type="NCBI Taxonomy" id="2030807"/>
    <lineage>
        <taxon>Bacteria</taxon>
        <taxon>Candidatus Aerophobota</taxon>
    </lineage>
</organism>
<reference evidence="5 6" key="1">
    <citation type="submission" date="2019-03" db="EMBL/GenBank/DDBJ databases">
        <title>Metabolic potential of uncultured bacteria and archaea associated with petroleum seepage in deep-sea sediments.</title>
        <authorList>
            <person name="Dong X."/>
            <person name="Hubert C."/>
        </authorList>
    </citation>
    <scope>NUCLEOTIDE SEQUENCE [LARGE SCALE GENOMIC DNA]</scope>
    <source>
        <strain evidence="5">E29_bin28</strain>
    </source>
</reference>
<dbReference type="PROSITE" id="PS51786">
    <property type="entry name" value="LON_PROTEOLYTIC"/>
    <property type="match status" value="1"/>
</dbReference>
<sequence length="795" mass="89982">MKSKHEELSFEQLKRSFDLKGFTYETTETLPQIKGMIGQDRAIRAIEFGLNIDSPGYNIYVAGLSDTGRTSTVERILRELAAKKEPPNDWCYVHNFQDPDQPRSIGLLPDKGRQWQKEMKDLIGSLRTEIPKTFETKDYKERSSKISETYEDRKRQLLSDMEKKARERGFQIKRTPLGFAPVPLKSDGQPLSEKEFGKLAPEERKQIEENMKSVQKEIKQTFEQFNLLDRKSKEELTKFNKEVALFVVGYRIDNLKAKYKDYPDVLHHLDEVKDDLVENVDDFLRVQEEPSFLGVKIPTGGSFMKYEVNVVVDNSHIKGAPVIMETNPTYSNMFGRVEKKAQLGALITDFTKIKAGSVLKANGGYLVVDAEGVLRSPFVWDTLKRNLRNKETKIEEAAEQYAFLSSSALRPMPIPLDIKVIMIGRGEIFDLLHLYDENFKKIFKVRADFDYETRIDDKAVTQCARFICKICNEEKLRHCNRSGIAAIMEYGSRLVADQEKLSLQFGKIANLLREADFWAQADKARYVTRKYVEKALEEKEYRSNLMERKIQEMIERGTIYIDTDGGKIGQINALSVYAYGEFSFGKPSRITAQTFMGNKGVINIEREAKLSGKTHDKGVLILSGYLGGKYGGNIPLSLSATLTFEQSYSFVEGDSASSTELFAILSSLSELPIKQGIAVTGSVNQRGEIQPIGGVNQKIEGFFEVCQAKGLTGEQGVIIPQSNVKSLMLKPKVIEAVKKGKFHIYPISTIDKGVEILTSTEAGERGKDGSFPENTVNGRVQNKLKYLMKEQARLK</sequence>
<keyword evidence="1 2" id="KW-0645">Protease</keyword>
<dbReference type="GO" id="GO:0004176">
    <property type="term" value="F:ATP-dependent peptidase activity"/>
    <property type="evidence" value="ECO:0007669"/>
    <property type="project" value="UniProtKB-UniRule"/>
</dbReference>
<dbReference type="Pfam" id="PF05362">
    <property type="entry name" value="Lon_C"/>
    <property type="match status" value="1"/>
</dbReference>
<keyword evidence="2" id="KW-0378">Hydrolase</keyword>
<name>A0A523YLT5_UNCAE</name>
<dbReference type="GO" id="GO:0005524">
    <property type="term" value="F:ATP binding"/>
    <property type="evidence" value="ECO:0007669"/>
    <property type="project" value="InterPro"/>
</dbReference>
<dbReference type="EC" id="3.4.21.53" evidence="2"/>
<evidence type="ECO:0000313" key="5">
    <source>
        <dbReference type="EMBL" id="TET92521.1"/>
    </source>
</evidence>
<dbReference type="SUPFAM" id="SSF54211">
    <property type="entry name" value="Ribosomal protein S5 domain 2-like"/>
    <property type="match status" value="1"/>
</dbReference>
<dbReference type="Pfam" id="PF20437">
    <property type="entry name" value="LonC_helical"/>
    <property type="match status" value="1"/>
</dbReference>
<dbReference type="Proteomes" id="UP000316925">
    <property type="component" value="Unassembled WGS sequence"/>
</dbReference>
<feature type="non-terminal residue" evidence="5">
    <location>
        <position position="795"/>
    </location>
</feature>
<evidence type="ECO:0000259" key="4">
    <source>
        <dbReference type="PROSITE" id="PS51786"/>
    </source>
</evidence>
<comment type="similarity">
    <text evidence="2">Belongs to the peptidase S16 family.</text>
</comment>
<dbReference type="Gene3D" id="1.10.8.60">
    <property type="match status" value="1"/>
</dbReference>
<dbReference type="SUPFAM" id="SSF52540">
    <property type="entry name" value="P-loop containing nucleoside triphosphate hydrolases"/>
    <property type="match status" value="1"/>
</dbReference>
<keyword evidence="3" id="KW-0175">Coiled coil</keyword>
<evidence type="ECO:0000256" key="3">
    <source>
        <dbReference type="SAM" id="Coils"/>
    </source>
</evidence>
<dbReference type="Gene3D" id="3.30.230.10">
    <property type="match status" value="1"/>
</dbReference>
<dbReference type="InterPro" id="IPR041699">
    <property type="entry name" value="AAA_32"/>
</dbReference>
<dbReference type="GO" id="GO:0006508">
    <property type="term" value="P:proteolysis"/>
    <property type="evidence" value="ECO:0007669"/>
    <property type="project" value="UniProtKB-KW"/>
</dbReference>
<feature type="active site" evidence="2">
    <location>
        <position position="655"/>
    </location>
</feature>
<evidence type="ECO:0000256" key="2">
    <source>
        <dbReference type="PROSITE-ProRule" id="PRU01122"/>
    </source>
</evidence>
<dbReference type="Pfam" id="PF13654">
    <property type="entry name" value="AAA_32"/>
    <property type="match status" value="1"/>
</dbReference>
<dbReference type="EMBL" id="SOIJ01000204">
    <property type="protein sequence ID" value="TET92521.1"/>
    <property type="molecule type" value="Genomic_DNA"/>
</dbReference>
<gene>
    <name evidence="5" type="ORF">E3J33_03580</name>
</gene>
<keyword evidence="2" id="KW-0720">Serine protease</keyword>
<dbReference type="GO" id="GO:0030163">
    <property type="term" value="P:protein catabolic process"/>
    <property type="evidence" value="ECO:0007669"/>
    <property type="project" value="InterPro"/>
</dbReference>